<keyword evidence="2" id="KW-0812">Transmembrane</keyword>
<keyword evidence="2" id="KW-1133">Transmembrane helix</keyword>
<dbReference type="AlphaFoldDB" id="A0A2P1NIU9"/>
<name>A0A2P1NIU9_9BURK</name>
<gene>
    <name evidence="4" type="ORF">C7H73_04335</name>
</gene>
<feature type="region of interest" description="Disordered" evidence="1">
    <location>
        <begin position="136"/>
        <end position="243"/>
    </location>
</feature>
<dbReference type="InterPro" id="IPR021834">
    <property type="entry name" value="DUF3426"/>
</dbReference>
<keyword evidence="2" id="KW-0472">Membrane</keyword>
<proteinExistence type="predicted"/>
<dbReference type="KEGG" id="melm:C7H73_04335"/>
<protein>
    <recommendedName>
        <fullName evidence="3">Zinc finger/thioredoxin putative domain-containing protein</fullName>
    </recommendedName>
</protein>
<feature type="domain" description="Zinc finger/thioredoxin putative" evidence="3">
    <location>
        <begin position="4"/>
        <end position="39"/>
    </location>
</feature>
<dbReference type="InterPro" id="IPR011723">
    <property type="entry name" value="Znf/thioredoxin_put"/>
</dbReference>
<dbReference type="NCBIfam" id="TIGR02098">
    <property type="entry name" value="MJ0042_CXXC"/>
    <property type="match status" value="1"/>
</dbReference>
<feature type="compositionally biased region" description="Low complexity" evidence="1">
    <location>
        <begin position="145"/>
        <end position="154"/>
    </location>
</feature>
<feature type="compositionally biased region" description="Pro residues" evidence="1">
    <location>
        <begin position="89"/>
        <end position="107"/>
    </location>
</feature>
<organism evidence="4 5">
    <name type="scientific">Pulveribacter suum</name>
    <dbReference type="NCBI Taxonomy" id="2116657"/>
    <lineage>
        <taxon>Bacteria</taxon>
        <taxon>Pseudomonadati</taxon>
        <taxon>Pseudomonadota</taxon>
        <taxon>Betaproteobacteria</taxon>
        <taxon>Burkholderiales</taxon>
        <taxon>Comamonadaceae</taxon>
        <taxon>Pulveribacter</taxon>
    </lineage>
</organism>
<evidence type="ECO:0000313" key="5">
    <source>
        <dbReference type="Proteomes" id="UP000241829"/>
    </source>
</evidence>
<feature type="compositionally biased region" description="Low complexity" evidence="1">
    <location>
        <begin position="197"/>
        <end position="217"/>
    </location>
</feature>
<dbReference type="Pfam" id="PF11906">
    <property type="entry name" value="DUF3426"/>
    <property type="match status" value="1"/>
</dbReference>
<accession>A0A2P1NIU9</accession>
<evidence type="ECO:0000256" key="1">
    <source>
        <dbReference type="SAM" id="MobiDB-lite"/>
    </source>
</evidence>
<dbReference type="OrthoDB" id="5294582at2"/>
<dbReference type="RefSeq" id="WP_106845524.1">
    <property type="nucleotide sequence ID" value="NZ_CP027792.1"/>
</dbReference>
<feature type="region of interest" description="Disordered" evidence="1">
    <location>
        <begin position="65"/>
        <end position="118"/>
    </location>
</feature>
<keyword evidence="5" id="KW-1185">Reference proteome</keyword>
<evidence type="ECO:0000256" key="2">
    <source>
        <dbReference type="SAM" id="Phobius"/>
    </source>
</evidence>
<feature type="transmembrane region" description="Helical" evidence="2">
    <location>
        <begin position="261"/>
        <end position="282"/>
    </location>
</feature>
<feature type="compositionally biased region" description="Pro residues" evidence="1">
    <location>
        <begin position="174"/>
        <end position="196"/>
    </location>
</feature>
<dbReference type="Proteomes" id="UP000241829">
    <property type="component" value="Chromosome"/>
</dbReference>
<feature type="compositionally biased region" description="Low complexity" evidence="1">
    <location>
        <begin position="162"/>
        <end position="173"/>
    </location>
</feature>
<evidence type="ECO:0000313" key="4">
    <source>
        <dbReference type="EMBL" id="AVP56967.1"/>
    </source>
</evidence>
<dbReference type="Pfam" id="PF13719">
    <property type="entry name" value="Zn_ribbon_5"/>
    <property type="match status" value="1"/>
</dbReference>
<evidence type="ECO:0000259" key="3">
    <source>
        <dbReference type="Pfam" id="PF13719"/>
    </source>
</evidence>
<dbReference type="EMBL" id="CP027792">
    <property type="protein sequence ID" value="AVP56967.1"/>
    <property type="molecule type" value="Genomic_DNA"/>
</dbReference>
<sequence>MSQITRCPHCATAFRVVADQLRISDGWVRCGQCKEVFDATEQLGPDASAPLLDDMPLERLATPHAPPVRAAAPPPASVWNSPRVAPAPARAPLPAPGAAPAPQPAPATTPAAPASWRLPPPPVPAFLLATPALAPAPLPTPAAPEPTVNEPAPAEEARPVEEPAQADAETPAPAQAPVPAPPPLALPAPTTPPPAAPVAAADEAGLPPAAPADEPAAAPRPPPRPYLPEDAQEDEEALSSSPEPEFVRIARRSAFWRQPAVRGLLVLLALALAALLAGQVALHYRDALAARHPQARAALQQLCARLACTLQPPRDIAAVVIDSSSFLKTRGDASRYELQVALKNTAAHPVAMPLLELTLTDAQDRALVRRVLRPHGELGAAPELAPAAVWSATAPVQLAGGTPVAGYRLLAFYP</sequence>
<reference evidence="5" key="1">
    <citation type="submission" date="2018-03" db="EMBL/GenBank/DDBJ databases">
        <title>Genome sequencing of Melaminivora sp. strain SC2-7.</title>
        <authorList>
            <person name="Kim S.-J."/>
            <person name="Heo J."/>
            <person name="Ahn J.-H."/>
            <person name="Kwon S.-W."/>
        </authorList>
    </citation>
    <scope>NUCLEOTIDE SEQUENCE [LARGE SCALE GENOMIC DNA]</scope>
    <source>
        <strain evidence="5">SC2-7</strain>
    </source>
</reference>